<dbReference type="OrthoDB" id="6387888at2"/>
<accession>A0A0K1Q1Q5</accession>
<name>A0A0K1Q1Q5_9BACT</name>
<dbReference type="RefSeq" id="WP_146651016.1">
    <property type="nucleotide sequence ID" value="NZ_CP012333.1"/>
</dbReference>
<organism evidence="2 3">
    <name type="scientific">Labilithrix luteola</name>
    <dbReference type="NCBI Taxonomy" id="1391654"/>
    <lineage>
        <taxon>Bacteria</taxon>
        <taxon>Pseudomonadati</taxon>
        <taxon>Myxococcota</taxon>
        <taxon>Polyangia</taxon>
        <taxon>Polyangiales</taxon>
        <taxon>Labilitrichaceae</taxon>
        <taxon>Labilithrix</taxon>
    </lineage>
</organism>
<dbReference type="EMBL" id="CP012333">
    <property type="protein sequence ID" value="AKU99581.1"/>
    <property type="molecule type" value="Genomic_DNA"/>
</dbReference>
<reference evidence="2 3" key="1">
    <citation type="submission" date="2015-08" db="EMBL/GenBank/DDBJ databases">
        <authorList>
            <person name="Babu N.S."/>
            <person name="Beckwith C.J."/>
            <person name="Beseler K.G."/>
            <person name="Brison A."/>
            <person name="Carone J.V."/>
            <person name="Caskin T.P."/>
            <person name="Diamond M."/>
            <person name="Durham M.E."/>
            <person name="Foxe J.M."/>
            <person name="Go M."/>
            <person name="Henderson B.A."/>
            <person name="Jones I.B."/>
            <person name="McGettigan J.A."/>
            <person name="Micheletti S.J."/>
            <person name="Nasrallah M.E."/>
            <person name="Ortiz D."/>
            <person name="Piller C.R."/>
            <person name="Privatt S.R."/>
            <person name="Schneider S.L."/>
            <person name="Sharp S."/>
            <person name="Smith T.C."/>
            <person name="Stanton J.D."/>
            <person name="Ullery H.E."/>
            <person name="Wilson R.J."/>
            <person name="Serrano M.G."/>
            <person name="Buck G."/>
            <person name="Lee V."/>
            <person name="Wang Y."/>
            <person name="Carvalho R."/>
            <person name="Voegtly L."/>
            <person name="Shi R."/>
            <person name="Duckworth R."/>
            <person name="Johnson A."/>
            <person name="Loviza R."/>
            <person name="Walstead R."/>
            <person name="Shah Z."/>
            <person name="Kiflezghi M."/>
            <person name="Wade K."/>
            <person name="Ball S.L."/>
            <person name="Bradley K.W."/>
            <person name="Asai D.J."/>
            <person name="Bowman C.A."/>
            <person name="Russell D.A."/>
            <person name="Pope W.H."/>
            <person name="Jacobs-Sera D."/>
            <person name="Hendrix R.W."/>
            <person name="Hatfull G.F."/>
        </authorList>
    </citation>
    <scope>NUCLEOTIDE SEQUENCE [LARGE SCALE GENOMIC DNA]</scope>
    <source>
        <strain evidence="2 3">DSM 27648</strain>
    </source>
</reference>
<gene>
    <name evidence="2" type="ORF">AKJ09_06245</name>
</gene>
<keyword evidence="1" id="KW-0472">Membrane</keyword>
<keyword evidence="1" id="KW-0812">Transmembrane</keyword>
<dbReference type="Proteomes" id="UP000064967">
    <property type="component" value="Chromosome"/>
</dbReference>
<protein>
    <submittedName>
        <fullName evidence="2">Uncharacterized protein</fullName>
    </submittedName>
</protein>
<evidence type="ECO:0000313" key="2">
    <source>
        <dbReference type="EMBL" id="AKU99581.1"/>
    </source>
</evidence>
<sequence>MNAPKQPRPWWKVLLYVVGGFLLLLGFIIAGAVMWLNSNKERLLAKADETRREAETFAQQTDQSGCVDEGVRRASACVGILCEANVNVFISACSQHAKPTPGLCEKFPATDKVVDSALWAVDECKRRGFAGNERCGRVLGNAARTLCPSSKN</sequence>
<evidence type="ECO:0000256" key="1">
    <source>
        <dbReference type="SAM" id="Phobius"/>
    </source>
</evidence>
<dbReference type="AlphaFoldDB" id="A0A0K1Q1Q5"/>
<feature type="transmembrane region" description="Helical" evidence="1">
    <location>
        <begin position="13"/>
        <end position="36"/>
    </location>
</feature>
<evidence type="ECO:0000313" key="3">
    <source>
        <dbReference type="Proteomes" id="UP000064967"/>
    </source>
</evidence>
<keyword evidence="1" id="KW-1133">Transmembrane helix</keyword>
<proteinExistence type="predicted"/>
<keyword evidence="3" id="KW-1185">Reference proteome</keyword>
<dbReference type="KEGG" id="llu:AKJ09_06245"/>